<name>B2WN40_PYRTR</name>
<dbReference type="GO" id="GO:0004843">
    <property type="term" value="F:cysteine-type deubiquitinase activity"/>
    <property type="evidence" value="ECO:0007669"/>
    <property type="project" value="InterPro"/>
</dbReference>
<protein>
    <recommendedName>
        <fullName evidence="2">USP domain-containing protein</fullName>
    </recommendedName>
</protein>
<dbReference type="InterPro" id="IPR001394">
    <property type="entry name" value="Peptidase_C19_UCH"/>
</dbReference>
<dbReference type="AlphaFoldDB" id="B2WN40"/>
<dbReference type="CDD" id="cd02257">
    <property type="entry name" value="Peptidase_C19"/>
    <property type="match status" value="1"/>
</dbReference>
<dbReference type="GO" id="GO:0016579">
    <property type="term" value="P:protein deubiquitination"/>
    <property type="evidence" value="ECO:0007669"/>
    <property type="project" value="InterPro"/>
</dbReference>
<dbReference type="GeneID" id="6349805"/>
<dbReference type="HOGENOM" id="CLU_657453_0_0_1"/>
<dbReference type="KEGG" id="ptrr:6349805"/>
<evidence type="ECO:0000313" key="4">
    <source>
        <dbReference type="Proteomes" id="UP000001471"/>
    </source>
</evidence>
<dbReference type="PANTHER" id="PTHR24006">
    <property type="entry name" value="UBIQUITIN CARBOXYL-TERMINAL HYDROLASE"/>
    <property type="match status" value="1"/>
</dbReference>
<dbReference type="GO" id="GO:0005634">
    <property type="term" value="C:nucleus"/>
    <property type="evidence" value="ECO:0007669"/>
    <property type="project" value="TreeGrafter"/>
</dbReference>
<dbReference type="RefSeq" id="XP_001941820.2">
    <property type="nucleotide sequence ID" value="XM_001941785.2"/>
</dbReference>
<sequence length="418" mass="47676">MENASDGRPHRQSARGELSGGEPSNFKASGPKARFQDPNWPEDDPESASQPLVISKTSMLANTARRFRKRQSVHYHPSPPGCHNVLDIPYLMIPTCYDNRIEEFGEYLLPNAVIQGLRTTLSFSGCLASVQPKAGIEETVARLFTQLNLGPSSGADSFSPLLEVFNTIAAHYYDDSNPTRRLRAQGFDVNESTMQDAAEFYDYFAEHMFPPIKSHLRDWFVQRFRKCAHCKAEMASGEKEVEHMIKVLIPDKVQALLKLQDMLPYDKWNEPEGFSCQKCSGQSHQVTERPLSLPNLFLVQLCRFRQGVQAKKTNLIQFPIGETEVIASAGTGKYRVDGVFYRSGIGVDTGHYYTIPRDVEDSSRWVKWDDSQRSVVSVEEVVTNEAYILVMRQMTTQKLRWIDRMQQCQRRSYLVLRF</sequence>
<dbReference type="Proteomes" id="UP000001471">
    <property type="component" value="Unassembled WGS sequence"/>
</dbReference>
<dbReference type="InterPro" id="IPR028889">
    <property type="entry name" value="USP"/>
</dbReference>
<dbReference type="SUPFAM" id="SSF54001">
    <property type="entry name" value="Cysteine proteinases"/>
    <property type="match status" value="1"/>
</dbReference>
<feature type="region of interest" description="Disordered" evidence="1">
    <location>
        <begin position="1"/>
        <end position="54"/>
    </location>
</feature>
<proteinExistence type="predicted"/>
<dbReference type="Gene3D" id="3.90.70.10">
    <property type="entry name" value="Cysteine proteinases"/>
    <property type="match status" value="1"/>
</dbReference>
<accession>B2WN40</accession>
<dbReference type="GO" id="GO:0005829">
    <property type="term" value="C:cytosol"/>
    <property type="evidence" value="ECO:0007669"/>
    <property type="project" value="TreeGrafter"/>
</dbReference>
<dbReference type="EMBL" id="DS231631">
    <property type="protein sequence ID" value="EDU44539.1"/>
    <property type="molecule type" value="Genomic_DNA"/>
</dbReference>
<organism evidence="3 4">
    <name type="scientific">Pyrenophora tritici-repentis (strain Pt-1C-BFP)</name>
    <name type="common">Wheat tan spot fungus</name>
    <name type="synonym">Drechslera tritici-repentis</name>
    <dbReference type="NCBI Taxonomy" id="426418"/>
    <lineage>
        <taxon>Eukaryota</taxon>
        <taxon>Fungi</taxon>
        <taxon>Dikarya</taxon>
        <taxon>Ascomycota</taxon>
        <taxon>Pezizomycotina</taxon>
        <taxon>Dothideomycetes</taxon>
        <taxon>Pleosporomycetidae</taxon>
        <taxon>Pleosporales</taxon>
        <taxon>Pleosporineae</taxon>
        <taxon>Pleosporaceae</taxon>
        <taxon>Pyrenophora</taxon>
    </lineage>
</organism>
<dbReference type="Pfam" id="PF00443">
    <property type="entry name" value="UCH"/>
    <property type="match status" value="1"/>
</dbReference>
<reference evidence="4" key="1">
    <citation type="journal article" date="2013" name="G3 (Bethesda)">
        <title>Comparative genomics of a plant-pathogenic fungus, Pyrenophora tritici-repentis, reveals transduplication and the impact of repeat elements on pathogenicity and population divergence.</title>
        <authorList>
            <person name="Manning V.A."/>
            <person name="Pandelova I."/>
            <person name="Dhillon B."/>
            <person name="Wilhelm L.J."/>
            <person name="Goodwin S.B."/>
            <person name="Berlin A.M."/>
            <person name="Figueroa M."/>
            <person name="Freitag M."/>
            <person name="Hane J.K."/>
            <person name="Henrissat B."/>
            <person name="Holman W.H."/>
            <person name="Kodira C.D."/>
            <person name="Martin J."/>
            <person name="Oliver R.P."/>
            <person name="Robbertse B."/>
            <person name="Schackwitz W."/>
            <person name="Schwartz D.C."/>
            <person name="Spatafora J.W."/>
            <person name="Turgeon B.G."/>
            <person name="Yandava C."/>
            <person name="Young S."/>
            <person name="Zhou S."/>
            <person name="Zeng Q."/>
            <person name="Grigoriev I.V."/>
            <person name="Ma L.-J."/>
            <person name="Ciuffetti L.M."/>
        </authorList>
    </citation>
    <scope>NUCLEOTIDE SEQUENCE [LARGE SCALE GENOMIC DNA]</scope>
    <source>
        <strain evidence="4">Pt-1C-BFP</strain>
    </source>
</reference>
<evidence type="ECO:0000259" key="2">
    <source>
        <dbReference type="PROSITE" id="PS50235"/>
    </source>
</evidence>
<dbReference type="InParanoid" id="B2WN40"/>
<feature type="domain" description="USP" evidence="2">
    <location>
        <begin position="99"/>
        <end position="394"/>
    </location>
</feature>
<dbReference type="STRING" id="426418.B2WN40"/>
<evidence type="ECO:0000256" key="1">
    <source>
        <dbReference type="SAM" id="MobiDB-lite"/>
    </source>
</evidence>
<dbReference type="InterPro" id="IPR050164">
    <property type="entry name" value="Peptidase_C19"/>
</dbReference>
<evidence type="ECO:0000313" key="3">
    <source>
        <dbReference type="EMBL" id="EDU44539.1"/>
    </source>
</evidence>
<gene>
    <name evidence="3" type="ORF">PTRG_11489</name>
</gene>
<dbReference type="InterPro" id="IPR038765">
    <property type="entry name" value="Papain-like_cys_pep_sf"/>
</dbReference>
<dbReference type="PROSITE" id="PS50235">
    <property type="entry name" value="USP_3"/>
    <property type="match status" value="1"/>
</dbReference>